<gene>
    <name evidence="8" type="ORF">OIDMADRAFT_103267</name>
</gene>
<comment type="similarity">
    <text evidence="2">Belongs to the mitochondrion-specific ribosomal protein mL50 family.</text>
</comment>
<dbReference type="AlphaFoldDB" id="A0A0C3HFU1"/>
<proteinExistence type="inferred from homology"/>
<evidence type="ECO:0000313" key="9">
    <source>
        <dbReference type="Proteomes" id="UP000054321"/>
    </source>
</evidence>
<dbReference type="GO" id="GO:0005840">
    <property type="term" value="C:ribosome"/>
    <property type="evidence" value="ECO:0007669"/>
    <property type="project" value="UniProtKB-KW"/>
</dbReference>
<name>A0A0C3HFU1_OIDMZ</name>
<dbReference type="HOGENOM" id="CLU_034472_1_0_1"/>
<dbReference type="InParanoid" id="A0A0C3HFU1"/>
<dbReference type="EMBL" id="KN832875">
    <property type="protein sequence ID" value="KIN02020.1"/>
    <property type="molecule type" value="Genomic_DNA"/>
</dbReference>
<keyword evidence="9" id="KW-1185">Reference proteome</keyword>
<evidence type="ECO:0000256" key="3">
    <source>
        <dbReference type="ARBA" id="ARBA00022980"/>
    </source>
</evidence>
<evidence type="ECO:0000256" key="2">
    <source>
        <dbReference type="ARBA" id="ARBA00008860"/>
    </source>
</evidence>
<evidence type="ECO:0000313" key="8">
    <source>
        <dbReference type="EMBL" id="KIN02020.1"/>
    </source>
</evidence>
<dbReference type="OrthoDB" id="6220758at2759"/>
<sequence>MRRVIRIDRSVDLLRLRAVPTKPSPYLCASCIQQATSFSTSSSRPEDKKITIHERLRRKIWGTDQPPGQENPYVNAGVYDQNNRAQDEELAENEGQQKKLVTMADLDPSYVPATNWDGLERVGGFGHWWKQNWDPEHQFEGFLPREIATDGNAITVSLHRAMVEVFALREAGIPLSEVSKTISTWDPTTFVQITPAVTGARLQFLGNSSLNEVVQSLTPATGETDETAVKENPSESEEDVAADRSTVDPLHPQSSEEVDETAEKGDPSESEADVAADRSTVDPLHRDKLQTQKSADVKSASALDISESWDPAWFEVSIEEPEVKFAVLKRTMQLTGIRIPDPVIRSSNTAEALLRHLITPPKPTKLAEALKQRPDLVELPNVSIFGRRQTPVDKERKLGRWKVIEEELKKRGLPYHNHLDVAGEGRWL</sequence>
<dbReference type="GO" id="GO:0005739">
    <property type="term" value="C:mitochondrion"/>
    <property type="evidence" value="ECO:0007669"/>
    <property type="project" value="UniProtKB-SubCell"/>
</dbReference>
<accession>A0A0C3HFU1</accession>
<dbReference type="Pfam" id="PF10501">
    <property type="entry name" value="Ribosomal_L50"/>
    <property type="match status" value="1"/>
</dbReference>
<evidence type="ECO:0000256" key="4">
    <source>
        <dbReference type="ARBA" id="ARBA00023128"/>
    </source>
</evidence>
<evidence type="ECO:0000256" key="5">
    <source>
        <dbReference type="ARBA" id="ARBA00023274"/>
    </source>
</evidence>
<dbReference type="InterPro" id="IPR018305">
    <property type="entry name" value="Ribosomal_m50"/>
</dbReference>
<feature type="region of interest" description="Disordered" evidence="7">
    <location>
        <begin position="217"/>
        <end position="301"/>
    </location>
</feature>
<evidence type="ECO:0000256" key="6">
    <source>
        <dbReference type="ARBA" id="ARBA00035183"/>
    </source>
</evidence>
<dbReference type="Proteomes" id="UP000054321">
    <property type="component" value="Unassembled WGS sequence"/>
</dbReference>
<dbReference type="STRING" id="913774.A0A0C3HFU1"/>
<reference evidence="8 9" key="1">
    <citation type="submission" date="2014-04" db="EMBL/GenBank/DDBJ databases">
        <authorList>
            <consortium name="DOE Joint Genome Institute"/>
            <person name="Kuo A."/>
            <person name="Martino E."/>
            <person name="Perotto S."/>
            <person name="Kohler A."/>
            <person name="Nagy L.G."/>
            <person name="Floudas D."/>
            <person name="Copeland A."/>
            <person name="Barry K.W."/>
            <person name="Cichocki N."/>
            <person name="Veneault-Fourrey C."/>
            <person name="LaButti K."/>
            <person name="Lindquist E.A."/>
            <person name="Lipzen A."/>
            <person name="Lundell T."/>
            <person name="Morin E."/>
            <person name="Murat C."/>
            <person name="Sun H."/>
            <person name="Tunlid A."/>
            <person name="Henrissat B."/>
            <person name="Grigoriev I.V."/>
            <person name="Hibbett D.S."/>
            <person name="Martin F."/>
            <person name="Nordberg H.P."/>
            <person name="Cantor M.N."/>
            <person name="Hua S.X."/>
        </authorList>
    </citation>
    <scope>NUCLEOTIDE SEQUENCE [LARGE SCALE GENOMIC DNA]</scope>
    <source>
        <strain evidence="8 9">Zn</strain>
    </source>
</reference>
<evidence type="ECO:0000256" key="7">
    <source>
        <dbReference type="SAM" id="MobiDB-lite"/>
    </source>
</evidence>
<protein>
    <recommendedName>
        <fullName evidence="6">Large ribosomal subunit protein mL50</fullName>
    </recommendedName>
</protein>
<dbReference type="GO" id="GO:1990904">
    <property type="term" value="C:ribonucleoprotein complex"/>
    <property type="evidence" value="ECO:0007669"/>
    <property type="project" value="UniProtKB-KW"/>
</dbReference>
<feature type="compositionally biased region" description="Basic and acidic residues" evidence="7">
    <location>
        <begin position="275"/>
        <end position="290"/>
    </location>
</feature>
<keyword evidence="3" id="KW-0689">Ribosomal protein</keyword>
<reference evidence="9" key="2">
    <citation type="submission" date="2015-01" db="EMBL/GenBank/DDBJ databases">
        <title>Evolutionary Origins and Diversification of the Mycorrhizal Mutualists.</title>
        <authorList>
            <consortium name="DOE Joint Genome Institute"/>
            <consortium name="Mycorrhizal Genomics Consortium"/>
            <person name="Kohler A."/>
            <person name="Kuo A."/>
            <person name="Nagy L.G."/>
            <person name="Floudas D."/>
            <person name="Copeland A."/>
            <person name="Barry K.W."/>
            <person name="Cichocki N."/>
            <person name="Veneault-Fourrey C."/>
            <person name="LaButti K."/>
            <person name="Lindquist E.A."/>
            <person name="Lipzen A."/>
            <person name="Lundell T."/>
            <person name="Morin E."/>
            <person name="Murat C."/>
            <person name="Riley R."/>
            <person name="Ohm R."/>
            <person name="Sun H."/>
            <person name="Tunlid A."/>
            <person name="Henrissat B."/>
            <person name="Grigoriev I.V."/>
            <person name="Hibbett D.S."/>
            <person name="Martin F."/>
        </authorList>
    </citation>
    <scope>NUCLEOTIDE SEQUENCE [LARGE SCALE GENOMIC DNA]</scope>
    <source>
        <strain evidence="9">Zn</strain>
    </source>
</reference>
<evidence type="ECO:0000256" key="1">
    <source>
        <dbReference type="ARBA" id="ARBA00004173"/>
    </source>
</evidence>
<keyword evidence="4" id="KW-0496">Mitochondrion</keyword>
<keyword evidence="5" id="KW-0687">Ribonucleoprotein</keyword>
<organism evidence="8 9">
    <name type="scientific">Oidiodendron maius (strain Zn)</name>
    <dbReference type="NCBI Taxonomy" id="913774"/>
    <lineage>
        <taxon>Eukaryota</taxon>
        <taxon>Fungi</taxon>
        <taxon>Dikarya</taxon>
        <taxon>Ascomycota</taxon>
        <taxon>Pezizomycotina</taxon>
        <taxon>Leotiomycetes</taxon>
        <taxon>Leotiomycetes incertae sedis</taxon>
        <taxon>Myxotrichaceae</taxon>
        <taxon>Oidiodendron</taxon>
    </lineage>
</organism>
<comment type="subcellular location">
    <subcellularLocation>
        <location evidence="1">Mitochondrion</location>
    </subcellularLocation>
</comment>